<keyword evidence="11" id="KW-0812">Transmembrane</keyword>
<keyword evidence="7 11" id="KW-0472">Membrane</keyword>
<keyword evidence="3" id="KW-0808">Transferase</keyword>
<dbReference type="GO" id="GO:0005524">
    <property type="term" value="F:ATP binding"/>
    <property type="evidence" value="ECO:0007669"/>
    <property type="project" value="UniProtKB-UniRule"/>
</dbReference>
<evidence type="ECO:0000256" key="4">
    <source>
        <dbReference type="ARBA" id="ARBA00022741"/>
    </source>
</evidence>
<dbReference type="CDD" id="cd00192">
    <property type="entry name" value="PTKc"/>
    <property type="match status" value="1"/>
</dbReference>
<dbReference type="PROSITE" id="PS50011">
    <property type="entry name" value="PROTEIN_KINASE_DOM"/>
    <property type="match status" value="1"/>
</dbReference>
<dbReference type="InterPro" id="IPR050122">
    <property type="entry name" value="RTK"/>
</dbReference>
<comment type="catalytic activity">
    <reaction evidence="9">
        <text>L-tyrosyl-[protein] + ATP = O-phospho-L-tyrosyl-[protein] + ADP + H(+)</text>
        <dbReference type="Rhea" id="RHEA:10596"/>
        <dbReference type="Rhea" id="RHEA-COMP:10136"/>
        <dbReference type="Rhea" id="RHEA-COMP:20101"/>
        <dbReference type="ChEBI" id="CHEBI:15378"/>
        <dbReference type="ChEBI" id="CHEBI:30616"/>
        <dbReference type="ChEBI" id="CHEBI:46858"/>
        <dbReference type="ChEBI" id="CHEBI:61978"/>
        <dbReference type="ChEBI" id="CHEBI:456216"/>
        <dbReference type="EC" id="2.7.10.1"/>
    </reaction>
</comment>
<dbReference type="GO" id="GO:0043235">
    <property type="term" value="C:receptor complex"/>
    <property type="evidence" value="ECO:0007669"/>
    <property type="project" value="TreeGrafter"/>
</dbReference>
<gene>
    <name evidence="13" type="primary">RvY_06815-2</name>
    <name evidence="13" type="synonym">RvY_06815.2</name>
    <name evidence="13" type="ORF">RvY_06815</name>
</gene>
<dbReference type="Gene3D" id="1.10.510.10">
    <property type="entry name" value="Transferase(Phosphotransferase) domain 1"/>
    <property type="match status" value="1"/>
</dbReference>
<feature type="binding site" evidence="10">
    <location>
        <position position="235"/>
    </location>
    <ligand>
        <name>ATP</name>
        <dbReference type="ChEBI" id="CHEBI:30616"/>
    </ligand>
</feature>
<dbReference type="GO" id="GO:0048468">
    <property type="term" value="P:cell development"/>
    <property type="evidence" value="ECO:0007669"/>
    <property type="project" value="UniProtKB-ARBA"/>
</dbReference>
<evidence type="ECO:0000256" key="7">
    <source>
        <dbReference type="ARBA" id="ARBA00023136"/>
    </source>
</evidence>
<dbReference type="GO" id="GO:0005886">
    <property type="term" value="C:plasma membrane"/>
    <property type="evidence" value="ECO:0007669"/>
    <property type="project" value="TreeGrafter"/>
</dbReference>
<dbReference type="InterPro" id="IPR008266">
    <property type="entry name" value="Tyr_kinase_AS"/>
</dbReference>
<name>A0A1D1V2Q9_RAMVA</name>
<protein>
    <recommendedName>
        <fullName evidence="12">Protein kinase domain-containing protein</fullName>
    </recommendedName>
</protein>
<evidence type="ECO:0000256" key="8">
    <source>
        <dbReference type="ARBA" id="ARBA00023137"/>
    </source>
</evidence>
<dbReference type="PRINTS" id="PR00109">
    <property type="entry name" value="TYRKINASE"/>
</dbReference>
<dbReference type="InterPro" id="IPR000757">
    <property type="entry name" value="Beta-glucanase-like"/>
</dbReference>
<dbReference type="GO" id="GO:0030182">
    <property type="term" value="P:neuron differentiation"/>
    <property type="evidence" value="ECO:0007669"/>
    <property type="project" value="UniProtKB-ARBA"/>
</dbReference>
<reference evidence="13 14" key="1">
    <citation type="journal article" date="2016" name="Nat. Commun.">
        <title>Extremotolerant tardigrade genome and improved radiotolerance of human cultured cells by tardigrade-unique protein.</title>
        <authorList>
            <person name="Hashimoto T."/>
            <person name="Horikawa D.D."/>
            <person name="Saito Y."/>
            <person name="Kuwahara H."/>
            <person name="Kozuka-Hata H."/>
            <person name="Shin-I T."/>
            <person name="Minakuchi Y."/>
            <person name="Ohishi K."/>
            <person name="Motoyama A."/>
            <person name="Aizu T."/>
            <person name="Enomoto A."/>
            <person name="Kondo K."/>
            <person name="Tanaka S."/>
            <person name="Hara Y."/>
            <person name="Koshikawa S."/>
            <person name="Sagara H."/>
            <person name="Miura T."/>
            <person name="Yokobori S."/>
            <person name="Miyagawa K."/>
            <person name="Suzuki Y."/>
            <person name="Kubo T."/>
            <person name="Oyama M."/>
            <person name="Kohara Y."/>
            <person name="Fujiyama A."/>
            <person name="Arakawa K."/>
            <person name="Katayama T."/>
            <person name="Toyoda A."/>
            <person name="Kunieda T."/>
        </authorList>
    </citation>
    <scope>NUCLEOTIDE SEQUENCE [LARGE SCALE GENOMIC DNA]</scope>
    <source>
        <strain evidence="13 14">YOKOZUNA-1</strain>
    </source>
</reference>
<dbReference type="GO" id="GO:0005975">
    <property type="term" value="P:carbohydrate metabolic process"/>
    <property type="evidence" value="ECO:0007669"/>
    <property type="project" value="InterPro"/>
</dbReference>
<dbReference type="FunFam" id="1.10.510.10:FF:001512">
    <property type="entry name" value="Receptor tyrosine-protein kinase erbB-2"/>
    <property type="match status" value="1"/>
</dbReference>
<dbReference type="Gene3D" id="2.60.120.200">
    <property type="match status" value="1"/>
</dbReference>
<dbReference type="Gene3D" id="3.30.200.20">
    <property type="entry name" value="Phosphorylase Kinase, domain 1"/>
    <property type="match status" value="1"/>
</dbReference>
<evidence type="ECO:0000313" key="14">
    <source>
        <dbReference type="Proteomes" id="UP000186922"/>
    </source>
</evidence>
<evidence type="ECO:0000256" key="9">
    <source>
        <dbReference type="ARBA" id="ARBA00051243"/>
    </source>
</evidence>
<dbReference type="AlphaFoldDB" id="A0A1D1V2Q9"/>
<comment type="subcellular location">
    <subcellularLocation>
        <location evidence="2">Endomembrane system</location>
    </subcellularLocation>
    <subcellularLocation>
        <location evidence="1">Membrane</location>
        <topology evidence="1">Single-pass membrane protein</topology>
    </subcellularLocation>
</comment>
<dbReference type="PROSITE" id="PS00107">
    <property type="entry name" value="PROTEIN_KINASE_ATP"/>
    <property type="match status" value="1"/>
</dbReference>
<keyword evidence="8" id="KW-0829">Tyrosine-protein kinase</keyword>
<dbReference type="InterPro" id="IPR017441">
    <property type="entry name" value="Protein_kinase_ATP_BS"/>
</dbReference>
<keyword evidence="4 10" id="KW-0547">Nucleotide-binding</keyword>
<proteinExistence type="predicted"/>
<dbReference type="GO" id="GO:0051130">
    <property type="term" value="P:positive regulation of cellular component organization"/>
    <property type="evidence" value="ECO:0007669"/>
    <property type="project" value="UniProtKB-ARBA"/>
</dbReference>
<feature type="domain" description="Protein kinase" evidence="12">
    <location>
        <begin position="201"/>
        <end position="507"/>
    </location>
</feature>
<feature type="transmembrane region" description="Helical" evidence="11">
    <location>
        <begin position="125"/>
        <end position="147"/>
    </location>
</feature>
<evidence type="ECO:0000256" key="11">
    <source>
        <dbReference type="SAM" id="Phobius"/>
    </source>
</evidence>
<dbReference type="Pfam" id="PF00722">
    <property type="entry name" value="Glyco_hydro_16"/>
    <property type="match status" value="1"/>
</dbReference>
<keyword evidence="11" id="KW-1133">Transmembrane helix</keyword>
<dbReference type="Proteomes" id="UP000186922">
    <property type="component" value="Unassembled WGS sequence"/>
</dbReference>
<dbReference type="InterPro" id="IPR013320">
    <property type="entry name" value="ConA-like_dom_sf"/>
</dbReference>
<evidence type="ECO:0000313" key="13">
    <source>
        <dbReference type="EMBL" id="GAU95140.1"/>
    </source>
</evidence>
<evidence type="ECO:0000256" key="5">
    <source>
        <dbReference type="ARBA" id="ARBA00022777"/>
    </source>
</evidence>
<dbReference type="EMBL" id="BDGG01000003">
    <property type="protein sequence ID" value="GAU95140.1"/>
    <property type="molecule type" value="Genomic_DNA"/>
</dbReference>
<dbReference type="InterPro" id="IPR001245">
    <property type="entry name" value="Ser-Thr/Tyr_kinase_cat_dom"/>
</dbReference>
<dbReference type="GO" id="GO:0007169">
    <property type="term" value="P:cell surface receptor protein tyrosine kinase signaling pathway"/>
    <property type="evidence" value="ECO:0007669"/>
    <property type="project" value="TreeGrafter"/>
</dbReference>
<dbReference type="Pfam" id="PF07714">
    <property type="entry name" value="PK_Tyr_Ser-Thr"/>
    <property type="match status" value="1"/>
</dbReference>
<evidence type="ECO:0000259" key="12">
    <source>
        <dbReference type="PROSITE" id="PS50011"/>
    </source>
</evidence>
<evidence type="ECO:0000256" key="1">
    <source>
        <dbReference type="ARBA" id="ARBA00004167"/>
    </source>
</evidence>
<evidence type="ECO:0000256" key="2">
    <source>
        <dbReference type="ARBA" id="ARBA00004308"/>
    </source>
</evidence>
<keyword evidence="14" id="KW-1185">Reference proteome</keyword>
<dbReference type="PANTHER" id="PTHR24416:SF611">
    <property type="entry name" value="TYROSINE-PROTEIN KINASE TRANSMEMBRANE RECEPTOR ROR"/>
    <property type="match status" value="1"/>
</dbReference>
<evidence type="ECO:0000256" key="3">
    <source>
        <dbReference type="ARBA" id="ARBA00022679"/>
    </source>
</evidence>
<sequence>MDNHAQVSYTTPLTAEVTQRYTAQLTEQLDLSASGHNYKLIWTPTSLRWFVDDQAVFIVADVKKIPKIRMYMYFTLFCNPGVERDGNSSNVFHQLWIESISVRKLSNLAETEEVVKTSVWEGWKYGVLFGILGGVLFCLSIAGAVFLKKWRAKERLGWRSRDRLSFKNNSLKMRMENDYLHRTISVPLSAGIYVIPPENLTRSDIVLGKGEHGIVFKGIATGLYGKVGPTVVAVKTLFSTEDNTSADASFKKELDVLARCGHHLNIVNLLGVVTTGRPSLLIEYCQYGSLLSYLREHRPPFFFSHVSSEGQLLPLDKEKYEKEGNRLHQKLRNDTSDHALLSTKDLINFAYQLARGMEYLASRPIVHRDLAARNVLVDKGKIVKISDFGMARQEGEYVLQDGSIALPIRWMSPTAVLNKTFNQSTDVWSYGVLLWELFTLGELPYGDRKIGGNTEAFLQEIIDGLRLPKPELSPNDMHDLMRDCWVLGPDTPCPTFEELKNRLDSLISQEISEYYTSLDALYEKFNEEHERVHGSEQLSDQLLEEQNPIH</sequence>
<evidence type="ECO:0000256" key="6">
    <source>
        <dbReference type="ARBA" id="ARBA00022840"/>
    </source>
</evidence>
<comment type="caution">
    <text evidence="13">The sequence shown here is derived from an EMBL/GenBank/DDBJ whole genome shotgun (WGS) entry which is preliminary data.</text>
</comment>
<keyword evidence="5" id="KW-0418">Kinase</keyword>
<dbReference type="GO" id="GO:0004714">
    <property type="term" value="F:transmembrane receptor protein tyrosine kinase activity"/>
    <property type="evidence" value="ECO:0007669"/>
    <property type="project" value="UniProtKB-EC"/>
</dbReference>
<dbReference type="SUPFAM" id="SSF56112">
    <property type="entry name" value="Protein kinase-like (PK-like)"/>
    <property type="match status" value="1"/>
</dbReference>
<dbReference type="OrthoDB" id="3256376at2759"/>
<evidence type="ECO:0000256" key="10">
    <source>
        <dbReference type="PROSITE-ProRule" id="PRU10141"/>
    </source>
</evidence>
<dbReference type="PANTHER" id="PTHR24416">
    <property type="entry name" value="TYROSINE-PROTEIN KINASE RECEPTOR"/>
    <property type="match status" value="1"/>
</dbReference>
<dbReference type="GO" id="GO:0050793">
    <property type="term" value="P:regulation of developmental process"/>
    <property type="evidence" value="ECO:0007669"/>
    <property type="project" value="UniProtKB-ARBA"/>
</dbReference>
<dbReference type="InterPro" id="IPR000719">
    <property type="entry name" value="Prot_kinase_dom"/>
</dbReference>
<dbReference type="GO" id="GO:0012505">
    <property type="term" value="C:endomembrane system"/>
    <property type="evidence" value="ECO:0007669"/>
    <property type="project" value="UniProtKB-SubCell"/>
</dbReference>
<dbReference type="InterPro" id="IPR020635">
    <property type="entry name" value="Tyr_kinase_cat_dom"/>
</dbReference>
<dbReference type="SMART" id="SM00219">
    <property type="entry name" value="TyrKc"/>
    <property type="match status" value="1"/>
</dbReference>
<organism evidence="13 14">
    <name type="scientific">Ramazzottius varieornatus</name>
    <name type="common">Water bear</name>
    <name type="synonym">Tardigrade</name>
    <dbReference type="NCBI Taxonomy" id="947166"/>
    <lineage>
        <taxon>Eukaryota</taxon>
        <taxon>Metazoa</taxon>
        <taxon>Ecdysozoa</taxon>
        <taxon>Tardigrada</taxon>
        <taxon>Eutardigrada</taxon>
        <taxon>Parachela</taxon>
        <taxon>Hypsibioidea</taxon>
        <taxon>Ramazzottiidae</taxon>
        <taxon>Ramazzottius</taxon>
    </lineage>
</organism>
<dbReference type="InterPro" id="IPR011009">
    <property type="entry name" value="Kinase-like_dom_sf"/>
</dbReference>
<dbReference type="SUPFAM" id="SSF49899">
    <property type="entry name" value="Concanavalin A-like lectins/glucanases"/>
    <property type="match status" value="1"/>
</dbReference>
<dbReference type="GO" id="GO:0004553">
    <property type="term" value="F:hydrolase activity, hydrolyzing O-glycosyl compounds"/>
    <property type="evidence" value="ECO:0007669"/>
    <property type="project" value="InterPro"/>
</dbReference>
<keyword evidence="6 10" id="KW-0067">ATP-binding</keyword>
<dbReference type="STRING" id="947166.A0A1D1V2Q9"/>
<accession>A0A1D1V2Q9</accession>
<dbReference type="PROSITE" id="PS00109">
    <property type="entry name" value="PROTEIN_KINASE_TYR"/>
    <property type="match status" value="1"/>
</dbReference>